<organism evidence="1 2">
    <name type="scientific">Desulfolithobacter dissulfuricans</name>
    <dbReference type="NCBI Taxonomy" id="2795293"/>
    <lineage>
        <taxon>Bacteria</taxon>
        <taxon>Pseudomonadati</taxon>
        <taxon>Thermodesulfobacteriota</taxon>
        <taxon>Desulfobulbia</taxon>
        <taxon>Desulfobulbales</taxon>
        <taxon>Desulfobulbaceae</taxon>
        <taxon>Desulfolithobacter</taxon>
    </lineage>
</organism>
<dbReference type="PANTHER" id="PTHR35866:SF1">
    <property type="entry name" value="YKGJ FAMILY CYSTEINE CLUSTER PROTEIN"/>
    <property type="match status" value="1"/>
</dbReference>
<dbReference type="Proteomes" id="UP001063350">
    <property type="component" value="Chromosome"/>
</dbReference>
<proteinExistence type="predicted"/>
<dbReference type="KEGG" id="ddu:GF1_25780"/>
<protein>
    <submittedName>
        <fullName evidence="1">Zinc/iron-chelating domain-containing protein</fullName>
    </submittedName>
</protein>
<evidence type="ECO:0000313" key="1">
    <source>
        <dbReference type="EMBL" id="BCO10202.1"/>
    </source>
</evidence>
<dbReference type="InterPro" id="IPR005358">
    <property type="entry name" value="Puta_zinc/iron-chelating_dom"/>
</dbReference>
<dbReference type="Pfam" id="PF03692">
    <property type="entry name" value="CxxCxxCC"/>
    <property type="match status" value="1"/>
</dbReference>
<name>A0A915U3Y9_9BACT</name>
<reference evidence="1" key="1">
    <citation type="submission" date="2020-12" db="EMBL/GenBank/DDBJ databases">
        <title>Desulfobium dissulfuricans gen. nov., sp. nov., a novel mesophilic, sulfate-reducing bacterium isolated from a deep-sea hydrothermal vent.</title>
        <authorList>
            <person name="Hashimoto Y."/>
            <person name="Tame A."/>
            <person name="Sawayama S."/>
            <person name="Miyazaki J."/>
            <person name="Takai K."/>
            <person name="Nakagawa S."/>
        </authorList>
    </citation>
    <scope>NUCLEOTIDE SEQUENCE</scope>
    <source>
        <strain evidence="1">GF1</strain>
    </source>
</reference>
<gene>
    <name evidence="1" type="ORF">GF1_25780</name>
</gene>
<evidence type="ECO:0000313" key="2">
    <source>
        <dbReference type="Proteomes" id="UP001063350"/>
    </source>
</evidence>
<dbReference type="EMBL" id="AP024233">
    <property type="protein sequence ID" value="BCO10202.1"/>
    <property type="molecule type" value="Genomic_DNA"/>
</dbReference>
<keyword evidence="2" id="KW-1185">Reference proteome</keyword>
<accession>A0A915U3Y9</accession>
<dbReference type="RefSeq" id="WP_267926937.1">
    <property type="nucleotide sequence ID" value="NZ_AP024233.1"/>
</dbReference>
<sequence>MADTSPFQSIAQAERFRFACHPGVPCFTECCRQLDLALTPYDVLRLKNNRNLHSGRFLEQFVLIEWEEGMVFPLCYLTMVDDGRASCVFVTREGCSVYPDRPGACRAYPVGRGVSRGQDGTIREQFVLVREGHCQGFAEDTEQTPSEYFKDQGLELYNLYNDEVAGLLQHEQVQLGFRPDRAQLDLFILALYNLDMFRQELADGRIAMKRPLSPGELQGLAGDDEQLLLLGIRWLKQEFFGE</sequence>
<dbReference type="PANTHER" id="PTHR35866">
    <property type="entry name" value="PUTATIVE-RELATED"/>
    <property type="match status" value="1"/>
</dbReference>
<dbReference type="AlphaFoldDB" id="A0A915U3Y9"/>